<accession>A0A2S4ZZV3</accession>
<dbReference type="OrthoDB" id="653061at2"/>
<name>A0A2S4ZZV3_9SPHI</name>
<keyword evidence="2" id="KW-1185">Reference proteome</keyword>
<dbReference type="EMBL" id="PQVF01000011">
    <property type="protein sequence ID" value="POY35502.1"/>
    <property type="molecule type" value="Genomic_DNA"/>
</dbReference>
<organism evidence="1 2">
    <name type="scientific">Solitalea longa</name>
    <dbReference type="NCBI Taxonomy" id="2079460"/>
    <lineage>
        <taxon>Bacteria</taxon>
        <taxon>Pseudomonadati</taxon>
        <taxon>Bacteroidota</taxon>
        <taxon>Sphingobacteriia</taxon>
        <taxon>Sphingobacteriales</taxon>
        <taxon>Sphingobacteriaceae</taxon>
        <taxon>Solitalea</taxon>
    </lineage>
</organism>
<comment type="caution">
    <text evidence="1">The sequence shown here is derived from an EMBL/GenBank/DDBJ whole genome shotgun (WGS) entry which is preliminary data.</text>
</comment>
<gene>
    <name evidence="1" type="ORF">C3K47_15700</name>
</gene>
<reference evidence="1 2" key="1">
    <citation type="submission" date="2018-01" db="EMBL/GenBank/DDBJ databases">
        <authorList>
            <person name="Gaut B.S."/>
            <person name="Morton B.R."/>
            <person name="Clegg M.T."/>
            <person name="Duvall M.R."/>
        </authorList>
    </citation>
    <scope>NUCLEOTIDE SEQUENCE [LARGE SCALE GENOMIC DNA]</scope>
    <source>
        <strain evidence="1 2">HR-AV</strain>
    </source>
</reference>
<dbReference type="AlphaFoldDB" id="A0A2S4ZZV3"/>
<protein>
    <submittedName>
        <fullName evidence="1">Uncharacterized protein</fullName>
    </submittedName>
</protein>
<evidence type="ECO:0000313" key="2">
    <source>
        <dbReference type="Proteomes" id="UP000236893"/>
    </source>
</evidence>
<sequence>MSNDLNLPIVFNERLVVNTAISKAHPYDLVTDDFLGIKQIENIQYCSVLIKKFENWKLEECQEFVKHQIKGLTDPISWLHSLRMLLAGRVDKDKDRFITLGWLMKHALVVDELKDAELRLFKKYRKFDFDEVSKELCKLDSYPEKLKYLIKCKTEYLQFRHEEPKPIKPEFDAQIDLEIEKINQVAELDEKYGQPKSTLVIKARWLGNVNVLGDLFFQLTSLRQTNGKSYLDLTVQQTAELISQTFLDKDGREISVETMKTILNPSRIDKRPKENKQIDIESLIRS</sequence>
<dbReference type="Proteomes" id="UP000236893">
    <property type="component" value="Unassembled WGS sequence"/>
</dbReference>
<evidence type="ECO:0000313" key="1">
    <source>
        <dbReference type="EMBL" id="POY35502.1"/>
    </source>
</evidence>
<dbReference type="RefSeq" id="WP_103790107.1">
    <property type="nucleotide sequence ID" value="NZ_PQVF01000011.1"/>
</dbReference>
<proteinExistence type="predicted"/>